<evidence type="ECO:0000259" key="7">
    <source>
        <dbReference type="Pfam" id="PF00198"/>
    </source>
</evidence>
<dbReference type="InterPro" id="IPR023213">
    <property type="entry name" value="CAT-like_dom_sf"/>
</dbReference>
<dbReference type="GO" id="GO:0031405">
    <property type="term" value="F:lipoic acid binding"/>
    <property type="evidence" value="ECO:0007669"/>
    <property type="project" value="TreeGrafter"/>
</dbReference>
<dbReference type="EC" id="2.3.1.12" evidence="8"/>
<dbReference type="InterPro" id="IPR001078">
    <property type="entry name" value="2-oxoacid_DH_actylTfrase"/>
</dbReference>
<dbReference type="EMBL" id="JYIZ01000033">
    <property type="protein sequence ID" value="KJL44006.1"/>
    <property type="molecule type" value="Genomic_DNA"/>
</dbReference>
<name>A0A0M2HBL8_9MICO</name>
<dbReference type="GO" id="GO:0004742">
    <property type="term" value="F:dihydrolipoyllysine-residue acetyltransferase activity"/>
    <property type="evidence" value="ECO:0007669"/>
    <property type="project" value="UniProtKB-EC"/>
</dbReference>
<dbReference type="PATRIC" id="fig|92835.4.peg.596"/>
<proteinExistence type="inferred from homology"/>
<sequence length="257" mass="27675">MTIAPPLTAPPPASPALDVSPLRGSTEKLSRLRKIIARRMSESLQNTAQLTTVVEIDVTKLAALRDEHKQAFVEREGVKLSFLPFFAKAAVEGLQVYPRVNSTLDLEAGTVTYPDAENLGIAVDTAQGLYVPVIADAGNRSVAEIARRVDELADRVRSGTAGPDDLAGGTFTLTNTGSRGALFDTPILNRPQSAILGTGAVVRRPMVARDASGDEVIAIRSMVYFALTYDHRIVDGADAARYLTWVKQRLEGAQFDI</sequence>
<dbReference type="Pfam" id="PF00198">
    <property type="entry name" value="2-oxoacid_dh"/>
    <property type="match status" value="1"/>
</dbReference>
<evidence type="ECO:0000256" key="6">
    <source>
        <dbReference type="SAM" id="MobiDB-lite"/>
    </source>
</evidence>
<protein>
    <submittedName>
        <fullName evidence="8">Dihydrolipoyllysine-residue acetyltransferase component of pyruvate dehydrogenase complex</fullName>
        <ecNumber evidence="8">2.3.1.12</ecNumber>
    </submittedName>
</protein>
<evidence type="ECO:0000256" key="5">
    <source>
        <dbReference type="ARBA" id="ARBA00023315"/>
    </source>
</evidence>
<dbReference type="SUPFAM" id="SSF52777">
    <property type="entry name" value="CoA-dependent acyltransferases"/>
    <property type="match status" value="1"/>
</dbReference>
<keyword evidence="3 8" id="KW-0808">Transferase</keyword>
<evidence type="ECO:0000313" key="9">
    <source>
        <dbReference type="Proteomes" id="UP000033956"/>
    </source>
</evidence>
<evidence type="ECO:0000256" key="1">
    <source>
        <dbReference type="ARBA" id="ARBA00001938"/>
    </source>
</evidence>
<feature type="region of interest" description="Disordered" evidence="6">
    <location>
        <begin position="1"/>
        <end position="22"/>
    </location>
</feature>
<keyword evidence="8" id="KW-0670">Pyruvate</keyword>
<dbReference type="PANTHER" id="PTHR43178:SF5">
    <property type="entry name" value="LIPOAMIDE ACYLTRANSFERASE COMPONENT OF BRANCHED-CHAIN ALPHA-KETO ACID DEHYDROGENASE COMPLEX, MITOCHONDRIAL"/>
    <property type="match status" value="1"/>
</dbReference>
<evidence type="ECO:0000256" key="4">
    <source>
        <dbReference type="ARBA" id="ARBA00022823"/>
    </source>
</evidence>
<keyword evidence="4" id="KW-0450">Lipoyl</keyword>
<dbReference type="PANTHER" id="PTHR43178">
    <property type="entry name" value="DIHYDROLIPOAMIDE ACETYLTRANSFERASE COMPONENT OF PYRUVATE DEHYDROGENASE COMPLEX"/>
    <property type="match status" value="1"/>
</dbReference>
<dbReference type="Proteomes" id="UP000033956">
    <property type="component" value="Unassembled WGS sequence"/>
</dbReference>
<comment type="similarity">
    <text evidence="2">Belongs to the 2-oxoacid dehydrogenase family.</text>
</comment>
<keyword evidence="5 8" id="KW-0012">Acyltransferase</keyword>
<accession>A0A0M2HBL8</accession>
<gene>
    <name evidence="8" type="primary">dlaT</name>
    <name evidence="8" type="ORF">RS81_00579</name>
</gene>
<dbReference type="FunFam" id="3.30.559.10:FF:000007">
    <property type="entry name" value="Dihydrolipoamide acetyltransferase component of pyruvate dehydrogenase complex"/>
    <property type="match status" value="1"/>
</dbReference>
<evidence type="ECO:0000256" key="2">
    <source>
        <dbReference type="ARBA" id="ARBA00007317"/>
    </source>
</evidence>
<evidence type="ECO:0000313" key="8">
    <source>
        <dbReference type="EMBL" id="KJL44006.1"/>
    </source>
</evidence>
<dbReference type="Gene3D" id="3.30.559.10">
    <property type="entry name" value="Chloramphenicol acetyltransferase-like domain"/>
    <property type="match status" value="1"/>
</dbReference>
<dbReference type="RefSeq" id="WP_052682361.1">
    <property type="nucleotide sequence ID" value="NZ_BAAAUP010000003.1"/>
</dbReference>
<evidence type="ECO:0000256" key="3">
    <source>
        <dbReference type="ARBA" id="ARBA00022679"/>
    </source>
</evidence>
<dbReference type="AlphaFoldDB" id="A0A0M2HBL8"/>
<dbReference type="STRING" id="92835.RS81_00579"/>
<dbReference type="InterPro" id="IPR050743">
    <property type="entry name" value="2-oxoacid_DH_E2_comp"/>
</dbReference>
<feature type="domain" description="2-oxoacid dehydrogenase acyltransferase catalytic" evidence="7">
    <location>
        <begin position="26"/>
        <end position="252"/>
    </location>
</feature>
<organism evidence="8 9">
    <name type="scientific">Microbacterium terrae</name>
    <dbReference type="NCBI Taxonomy" id="69369"/>
    <lineage>
        <taxon>Bacteria</taxon>
        <taxon>Bacillati</taxon>
        <taxon>Actinomycetota</taxon>
        <taxon>Actinomycetes</taxon>
        <taxon>Micrococcales</taxon>
        <taxon>Microbacteriaceae</taxon>
        <taxon>Microbacterium</taxon>
    </lineage>
</organism>
<keyword evidence="9" id="KW-1185">Reference proteome</keyword>
<dbReference type="GO" id="GO:0005737">
    <property type="term" value="C:cytoplasm"/>
    <property type="evidence" value="ECO:0007669"/>
    <property type="project" value="TreeGrafter"/>
</dbReference>
<dbReference type="OrthoDB" id="9805770at2"/>
<comment type="cofactor">
    <cofactor evidence="1">
        <name>(R)-lipoate</name>
        <dbReference type="ChEBI" id="CHEBI:83088"/>
    </cofactor>
</comment>
<reference evidence="8 9" key="1">
    <citation type="submission" date="2015-02" db="EMBL/GenBank/DDBJ databases">
        <title>Draft genome sequences of ten Microbacterium spp. with emphasis on heavy metal contaminated environments.</title>
        <authorList>
            <person name="Corretto E."/>
        </authorList>
    </citation>
    <scope>NUCLEOTIDE SEQUENCE [LARGE SCALE GENOMIC DNA]</scope>
    <source>
        <strain evidence="8 9">DSM 12510</strain>
    </source>
</reference>
<comment type="caution">
    <text evidence="8">The sequence shown here is derived from an EMBL/GenBank/DDBJ whole genome shotgun (WGS) entry which is preliminary data.</text>
</comment>